<evidence type="ECO:0000313" key="1">
    <source>
        <dbReference type="EMBL" id="KAK4362961.1"/>
    </source>
</evidence>
<dbReference type="EMBL" id="JAVYJV010000009">
    <property type="protein sequence ID" value="KAK4362961.1"/>
    <property type="molecule type" value="Genomic_DNA"/>
</dbReference>
<comment type="caution">
    <text evidence="1">The sequence shown here is derived from an EMBL/GenBank/DDBJ whole genome shotgun (WGS) entry which is preliminary data.</text>
</comment>
<reference evidence="1" key="1">
    <citation type="submission" date="2023-12" db="EMBL/GenBank/DDBJ databases">
        <title>Genome assembly of Anisodus tanguticus.</title>
        <authorList>
            <person name="Wang Y.-J."/>
        </authorList>
    </citation>
    <scope>NUCLEOTIDE SEQUENCE</scope>
    <source>
        <strain evidence="1">KB-2021</strain>
        <tissue evidence="1">Leaf</tissue>
    </source>
</reference>
<dbReference type="Proteomes" id="UP001291623">
    <property type="component" value="Unassembled WGS sequence"/>
</dbReference>
<organism evidence="1 2">
    <name type="scientific">Anisodus tanguticus</name>
    <dbReference type="NCBI Taxonomy" id="243964"/>
    <lineage>
        <taxon>Eukaryota</taxon>
        <taxon>Viridiplantae</taxon>
        <taxon>Streptophyta</taxon>
        <taxon>Embryophyta</taxon>
        <taxon>Tracheophyta</taxon>
        <taxon>Spermatophyta</taxon>
        <taxon>Magnoliopsida</taxon>
        <taxon>eudicotyledons</taxon>
        <taxon>Gunneridae</taxon>
        <taxon>Pentapetalae</taxon>
        <taxon>asterids</taxon>
        <taxon>lamiids</taxon>
        <taxon>Solanales</taxon>
        <taxon>Solanaceae</taxon>
        <taxon>Solanoideae</taxon>
        <taxon>Hyoscyameae</taxon>
        <taxon>Anisodus</taxon>
    </lineage>
</organism>
<accession>A0AAE1S5N2</accession>
<proteinExistence type="predicted"/>
<protein>
    <submittedName>
        <fullName evidence="1">Uncharacterized protein</fullName>
    </submittedName>
</protein>
<evidence type="ECO:0000313" key="2">
    <source>
        <dbReference type="Proteomes" id="UP001291623"/>
    </source>
</evidence>
<keyword evidence="2" id="KW-1185">Reference proteome</keyword>
<sequence>MLVIIVKGISIAQIHNSCSTQPQNVHAHFLFNRINKLLRAGRRFETRLGSLPGEGKFNSSRFRFSKILFFSTLVLARHNHKMFMPIFSFNRINKLLRAGRRFETRLGSLPGEDIQRYENILKIFYQLHFPEVHLYEEAELIFPSRAPYKFSLRRSVEE</sequence>
<name>A0AAE1S5N2_9SOLA</name>
<gene>
    <name evidence="1" type="ORF">RND71_018202</name>
</gene>
<dbReference type="AlphaFoldDB" id="A0AAE1S5N2"/>